<proteinExistence type="predicted"/>
<dbReference type="Proteomes" id="UP000070444">
    <property type="component" value="Unassembled WGS sequence"/>
</dbReference>
<dbReference type="AlphaFoldDB" id="A0A137P6V7"/>
<organism evidence="1 2">
    <name type="scientific">Conidiobolus coronatus (strain ATCC 28846 / CBS 209.66 / NRRL 28638)</name>
    <name type="common">Delacroixia coronata</name>
    <dbReference type="NCBI Taxonomy" id="796925"/>
    <lineage>
        <taxon>Eukaryota</taxon>
        <taxon>Fungi</taxon>
        <taxon>Fungi incertae sedis</taxon>
        <taxon>Zoopagomycota</taxon>
        <taxon>Entomophthoromycotina</taxon>
        <taxon>Entomophthoromycetes</taxon>
        <taxon>Entomophthorales</taxon>
        <taxon>Ancylistaceae</taxon>
        <taxon>Conidiobolus</taxon>
    </lineage>
</organism>
<evidence type="ECO:0008006" key="3">
    <source>
        <dbReference type="Google" id="ProtNLM"/>
    </source>
</evidence>
<accession>A0A137P6V7</accession>
<dbReference type="SUPFAM" id="SSF52047">
    <property type="entry name" value="RNI-like"/>
    <property type="match status" value="1"/>
</dbReference>
<name>A0A137P6V7_CONC2</name>
<gene>
    <name evidence="1" type="ORF">CONCODRAFT_6678</name>
</gene>
<protein>
    <recommendedName>
        <fullName evidence="3">F-box domain-containing protein</fullName>
    </recommendedName>
</protein>
<evidence type="ECO:0000313" key="1">
    <source>
        <dbReference type="EMBL" id="KXN70747.1"/>
    </source>
</evidence>
<keyword evidence="2" id="KW-1185">Reference proteome</keyword>
<dbReference type="InterPro" id="IPR032675">
    <property type="entry name" value="LRR_dom_sf"/>
</dbReference>
<sequence>MLNTLNCYLPTLTNLEFSKLYIYEPTSIFNLISYNPQLTSLSLTYAYLNQNSLNLILSLMSLKYFKITYAFYENPMQELNLISNSSIKHFNLTCKISFSILIPLLNSLINLKTLEISGYRWHALNLIFSNFNNFIDRIELNNKYRLARSLDDLVPTSCFKEIMYRKVCTYDWYTIGSFEGFKNWKVSSVSEDGKEYLLVHK</sequence>
<reference evidence="1 2" key="1">
    <citation type="journal article" date="2015" name="Genome Biol. Evol.">
        <title>Phylogenomic analyses indicate that early fungi evolved digesting cell walls of algal ancestors of land plants.</title>
        <authorList>
            <person name="Chang Y."/>
            <person name="Wang S."/>
            <person name="Sekimoto S."/>
            <person name="Aerts A.L."/>
            <person name="Choi C."/>
            <person name="Clum A."/>
            <person name="LaButti K.M."/>
            <person name="Lindquist E.A."/>
            <person name="Yee Ngan C."/>
            <person name="Ohm R.A."/>
            <person name="Salamov A.A."/>
            <person name="Grigoriev I.V."/>
            <person name="Spatafora J.W."/>
            <person name="Berbee M.L."/>
        </authorList>
    </citation>
    <scope>NUCLEOTIDE SEQUENCE [LARGE SCALE GENOMIC DNA]</scope>
    <source>
        <strain evidence="1 2">NRRL 28638</strain>
    </source>
</reference>
<evidence type="ECO:0000313" key="2">
    <source>
        <dbReference type="Proteomes" id="UP000070444"/>
    </source>
</evidence>
<dbReference type="Gene3D" id="3.80.10.10">
    <property type="entry name" value="Ribonuclease Inhibitor"/>
    <property type="match status" value="1"/>
</dbReference>
<dbReference type="EMBL" id="KQ964494">
    <property type="protein sequence ID" value="KXN70747.1"/>
    <property type="molecule type" value="Genomic_DNA"/>
</dbReference>